<accession>A0A6N6MPL8</accession>
<organism evidence="1 2">
    <name type="scientific">Methylobacterium planeticum</name>
    <dbReference type="NCBI Taxonomy" id="2615211"/>
    <lineage>
        <taxon>Bacteria</taxon>
        <taxon>Pseudomonadati</taxon>
        <taxon>Pseudomonadota</taxon>
        <taxon>Alphaproteobacteria</taxon>
        <taxon>Hyphomicrobiales</taxon>
        <taxon>Methylobacteriaceae</taxon>
        <taxon>Methylobacterium</taxon>
    </lineage>
</organism>
<reference evidence="1 2" key="1">
    <citation type="submission" date="2019-09" db="EMBL/GenBank/DDBJ databases">
        <title>YIM 132548 draft genome.</title>
        <authorList>
            <person name="Jiang L."/>
        </authorList>
    </citation>
    <scope>NUCLEOTIDE SEQUENCE [LARGE SCALE GENOMIC DNA]</scope>
    <source>
        <strain evidence="1 2">YIM 132548</strain>
    </source>
</reference>
<comment type="caution">
    <text evidence="1">The sequence shown here is derived from an EMBL/GenBank/DDBJ whole genome shotgun (WGS) entry which is preliminary data.</text>
</comment>
<sequence length="94" mass="10677">MSTLANRLGERSEVDSFCVQAAQLVREAEESMHQIISNTRACDAERLAAVEILEAMKRVQLLIEAHHDTVAKGMAFSPVVRSIPEKRRRWRFIA</sequence>
<dbReference type="RefSeq" id="WP_150964145.1">
    <property type="nucleotide sequence ID" value="NZ_VZZJ01000010.1"/>
</dbReference>
<dbReference type="EMBL" id="VZZJ01000010">
    <property type="protein sequence ID" value="KAB1072955.1"/>
    <property type="molecule type" value="Genomic_DNA"/>
</dbReference>
<protein>
    <submittedName>
        <fullName evidence="1">Uncharacterized protein</fullName>
    </submittedName>
</protein>
<dbReference type="Proteomes" id="UP000441523">
    <property type="component" value="Unassembled WGS sequence"/>
</dbReference>
<dbReference type="AlphaFoldDB" id="A0A6N6MPL8"/>
<evidence type="ECO:0000313" key="1">
    <source>
        <dbReference type="EMBL" id="KAB1072955.1"/>
    </source>
</evidence>
<keyword evidence="2" id="KW-1185">Reference proteome</keyword>
<name>A0A6N6MPL8_9HYPH</name>
<gene>
    <name evidence="1" type="ORF">F6X51_13280</name>
</gene>
<evidence type="ECO:0000313" key="2">
    <source>
        <dbReference type="Proteomes" id="UP000441523"/>
    </source>
</evidence>
<proteinExistence type="predicted"/>